<dbReference type="RefSeq" id="WP_075001217.1">
    <property type="nucleotide sequence ID" value="NZ_FOGO01000007.1"/>
</dbReference>
<keyword evidence="2" id="KW-1185">Reference proteome</keyword>
<dbReference type="Proteomes" id="UP000182841">
    <property type="component" value="Unassembled WGS sequence"/>
</dbReference>
<dbReference type="EMBL" id="FOGO01000007">
    <property type="protein sequence ID" value="SES04143.1"/>
    <property type="molecule type" value="Genomic_DNA"/>
</dbReference>
<name>A0A1H9U4Z7_9ACTN</name>
<evidence type="ECO:0008006" key="3">
    <source>
        <dbReference type="Google" id="ProtNLM"/>
    </source>
</evidence>
<gene>
    <name evidence="1" type="ORF">SAMN05421870_107306</name>
</gene>
<proteinExistence type="predicted"/>
<reference evidence="2" key="1">
    <citation type="submission" date="2016-10" db="EMBL/GenBank/DDBJ databases">
        <authorList>
            <person name="Varghese N."/>
            <person name="Submissions S."/>
        </authorList>
    </citation>
    <scope>NUCLEOTIDE SEQUENCE [LARGE SCALE GENOMIC DNA]</scope>
    <source>
        <strain evidence="2">CGMCC 4.6825</strain>
    </source>
</reference>
<evidence type="ECO:0000313" key="2">
    <source>
        <dbReference type="Proteomes" id="UP000182841"/>
    </source>
</evidence>
<dbReference type="OrthoDB" id="4320984at2"/>
<organism evidence="1 2">
    <name type="scientific">Streptomyces qinglanensis</name>
    <dbReference type="NCBI Taxonomy" id="943816"/>
    <lineage>
        <taxon>Bacteria</taxon>
        <taxon>Bacillati</taxon>
        <taxon>Actinomycetota</taxon>
        <taxon>Actinomycetes</taxon>
        <taxon>Kitasatosporales</taxon>
        <taxon>Streptomycetaceae</taxon>
        <taxon>Streptomyces</taxon>
    </lineage>
</organism>
<accession>A0A1H9U4Z7</accession>
<dbReference type="AlphaFoldDB" id="A0A1H9U4Z7"/>
<sequence length="67" mass="7487">MTGQHSLRVRLHGGRAVHAARELPISGGTETACGYFIDVLADNHWLDDDAEITCRRCIRAINREANR</sequence>
<evidence type="ECO:0000313" key="1">
    <source>
        <dbReference type="EMBL" id="SES04143.1"/>
    </source>
</evidence>
<protein>
    <recommendedName>
        <fullName evidence="3">Zinc-finger</fullName>
    </recommendedName>
</protein>